<dbReference type="CDD" id="cd23127">
    <property type="entry name" value="RING-HC_BAH1-like"/>
    <property type="match status" value="1"/>
</dbReference>
<evidence type="ECO:0000256" key="5">
    <source>
        <dbReference type="ARBA" id="ARBA00022723"/>
    </source>
</evidence>
<dbReference type="InterPro" id="IPR027370">
    <property type="entry name" value="Znf-RING_euk"/>
</dbReference>
<dbReference type="CDD" id="cd14482">
    <property type="entry name" value="SPX_BAH1-like"/>
    <property type="match status" value="1"/>
</dbReference>
<evidence type="ECO:0000313" key="12">
    <source>
        <dbReference type="EMBL" id="GFY98009.1"/>
    </source>
</evidence>
<keyword evidence="5" id="KW-0479">Metal-binding</keyword>
<evidence type="ECO:0000256" key="3">
    <source>
        <dbReference type="ARBA" id="ARBA00012483"/>
    </source>
</evidence>
<protein>
    <recommendedName>
        <fullName evidence="3">RING-type E3 ubiquitin transferase</fullName>
        <ecNumber evidence="3">2.3.2.27</ecNumber>
    </recommendedName>
</protein>
<dbReference type="InterPro" id="IPR004331">
    <property type="entry name" value="SPX_dom"/>
</dbReference>
<evidence type="ECO:0000259" key="10">
    <source>
        <dbReference type="PROSITE" id="PS50089"/>
    </source>
</evidence>
<comment type="catalytic activity">
    <reaction evidence="1">
        <text>S-ubiquitinyl-[E2 ubiquitin-conjugating enzyme]-L-cysteine + [acceptor protein]-L-lysine = [E2 ubiquitin-conjugating enzyme]-L-cysteine + N(6)-ubiquitinyl-[acceptor protein]-L-lysine.</text>
        <dbReference type="EC" id="2.3.2.27"/>
    </reaction>
</comment>
<sequence length="310" mass="35704">MKFGETFMEYLHGNEERFLEKCSHVEYKRLKKVLKSCSKTCGSKRGSCPSAGQEEDGNGTLIRDFCQCETCPLCDQMFFSELMKEASEIAGCFSSRVRHILHLHIATGMQRYFSPLRRCFTNDEETMVQKGKMLIEYVTMNAIAMRKILKKYDKVHSSVNGRKFKSKMRAEHMEILQSPWLIELGAFYMNSNEPHDSMKLEYDLNCAICLDLVFNPYALSCGHLFCKLCACSAAAVMIFEGPKAANPAATCPVCREAGVYGDAVHMLELDLFLKKRCKEYWKERHVAERSEMVKQSKEYWDSQTRYMVGY</sequence>
<evidence type="ECO:0000256" key="1">
    <source>
        <dbReference type="ARBA" id="ARBA00000900"/>
    </source>
</evidence>
<dbReference type="Gene3D" id="3.30.40.10">
    <property type="entry name" value="Zinc/RING finger domain, C3HC4 (zinc finger)"/>
    <property type="match status" value="1"/>
</dbReference>
<name>A0A7J0FII5_9ERIC</name>
<keyword evidence="6 9" id="KW-0863">Zinc-finger</keyword>
<dbReference type="Pfam" id="PF13445">
    <property type="entry name" value="zf-RING_UBOX"/>
    <property type="match status" value="1"/>
</dbReference>
<evidence type="ECO:0000256" key="4">
    <source>
        <dbReference type="ARBA" id="ARBA00022679"/>
    </source>
</evidence>
<dbReference type="GO" id="GO:0016567">
    <property type="term" value="P:protein ubiquitination"/>
    <property type="evidence" value="ECO:0007669"/>
    <property type="project" value="UniProtKB-UniPathway"/>
</dbReference>
<gene>
    <name evidence="12" type="ORF">Acr_12g0005500</name>
</gene>
<feature type="domain" description="SPX" evidence="11">
    <location>
        <begin position="1"/>
        <end position="166"/>
    </location>
</feature>
<dbReference type="GO" id="GO:0061630">
    <property type="term" value="F:ubiquitin protein ligase activity"/>
    <property type="evidence" value="ECO:0007669"/>
    <property type="project" value="UniProtKB-EC"/>
</dbReference>
<comment type="pathway">
    <text evidence="2">Protein modification; protein ubiquitination.</text>
</comment>
<keyword evidence="13" id="KW-1185">Reference proteome</keyword>
<dbReference type="AlphaFoldDB" id="A0A7J0FII5"/>
<dbReference type="SMART" id="SM00184">
    <property type="entry name" value="RING"/>
    <property type="match status" value="1"/>
</dbReference>
<dbReference type="PANTHER" id="PTHR46764">
    <property type="entry name" value="E3 UBIQUITIN-PROTEIN LIGASE BAH1"/>
    <property type="match status" value="1"/>
</dbReference>
<feature type="domain" description="RING-type" evidence="10">
    <location>
        <begin position="206"/>
        <end position="255"/>
    </location>
</feature>
<accession>A0A7J0FII5</accession>
<evidence type="ECO:0000256" key="7">
    <source>
        <dbReference type="ARBA" id="ARBA00022786"/>
    </source>
</evidence>
<evidence type="ECO:0000256" key="6">
    <source>
        <dbReference type="ARBA" id="ARBA00022771"/>
    </source>
</evidence>
<evidence type="ECO:0000256" key="2">
    <source>
        <dbReference type="ARBA" id="ARBA00004906"/>
    </source>
</evidence>
<dbReference type="Proteomes" id="UP000585474">
    <property type="component" value="Unassembled WGS sequence"/>
</dbReference>
<dbReference type="UniPathway" id="UPA00143"/>
<dbReference type="OrthoDB" id="6105938at2759"/>
<evidence type="ECO:0000256" key="8">
    <source>
        <dbReference type="ARBA" id="ARBA00022833"/>
    </source>
</evidence>
<reference evidence="12 13" key="1">
    <citation type="submission" date="2019-07" db="EMBL/GenBank/DDBJ databases">
        <title>De Novo Assembly of kiwifruit Actinidia rufa.</title>
        <authorList>
            <person name="Sugita-Konishi S."/>
            <person name="Sato K."/>
            <person name="Mori E."/>
            <person name="Abe Y."/>
            <person name="Kisaki G."/>
            <person name="Hamano K."/>
            <person name="Suezawa K."/>
            <person name="Otani M."/>
            <person name="Fukuda T."/>
            <person name="Manabe T."/>
            <person name="Gomi K."/>
            <person name="Tabuchi M."/>
            <person name="Akimitsu K."/>
            <person name="Kataoka I."/>
        </authorList>
    </citation>
    <scope>NUCLEOTIDE SEQUENCE [LARGE SCALE GENOMIC DNA]</scope>
    <source>
        <strain evidence="13">cv. Fuchu</strain>
    </source>
</reference>
<dbReference type="InterPro" id="IPR001841">
    <property type="entry name" value="Znf_RING"/>
</dbReference>
<dbReference type="SUPFAM" id="SSF57850">
    <property type="entry name" value="RING/U-box"/>
    <property type="match status" value="1"/>
</dbReference>
<dbReference type="PROSITE" id="PS00518">
    <property type="entry name" value="ZF_RING_1"/>
    <property type="match status" value="1"/>
</dbReference>
<keyword evidence="7" id="KW-0833">Ubl conjugation pathway</keyword>
<keyword evidence="4" id="KW-0808">Transferase</keyword>
<dbReference type="GO" id="GO:0008270">
    <property type="term" value="F:zinc ion binding"/>
    <property type="evidence" value="ECO:0007669"/>
    <property type="project" value="UniProtKB-KW"/>
</dbReference>
<dbReference type="InterPro" id="IPR033326">
    <property type="entry name" value="BAH1"/>
</dbReference>
<dbReference type="PROSITE" id="PS51382">
    <property type="entry name" value="SPX"/>
    <property type="match status" value="1"/>
</dbReference>
<dbReference type="PROSITE" id="PS50089">
    <property type="entry name" value="ZF_RING_2"/>
    <property type="match status" value="1"/>
</dbReference>
<dbReference type="InterPro" id="IPR013083">
    <property type="entry name" value="Znf_RING/FYVE/PHD"/>
</dbReference>
<organism evidence="12 13">
    <name type="scientific">Actinidia rufa</name>
    <dbReference type="NCBI Taxonomy" id="165716"/>
    <lineage>
        <taxon>Eukaryota</taxon>
        <taxon>Viridiplantae</taxon>
        <taxon>Streptophyta</taxon>
        <taxon>Embryophyta</taxon>
        <taxon>Tracheophyta</taxon>
        <taxon>Spermatophyta</taxon>
        <taxon>Magnoliopsida</taxon>
        <taxon>eudicotyledons</taxon>
        <taxon>Gunneridae</taxon>
        <taxon>Pentapetalae</taxon>
        <taxon>asterids</taxon>
        <taxon>Ericales</taxon>
        <taxon>Actinidiaceae</taxon>
        <taxon>Actinidia</taxon>
    </lineage>
</organism>
<proteinExistence type="predicted"/>
<comment type="caution">
    <text evidence="12">The sequence shown here is derived from an EMBL/GenBank/DDBJ whole genome shotgun (WGS) entry which is preliminary data.</text>
</comment>
<evidence type="ECO:0000259" key="11">
    <source>
        <dbReference type="PROSITE" id="PS51382"/>
    </source>
</evidence>
<dbReference type="EMBL" id="BJWL01000012">
    <property type="protein sequence ID" value="GFY98009.1"/>
    <property type="molecule type" value="Genomic_DNA"/>
</dbReference>
<dbReference type="PANTHER" id="PTHR46764:SF2">
    <property type="entry name" value="E3 UBIQUITIN-PROTEIN LIGASE BAH1-LIKE-RELATED"/>
    <property type="match status" value="1"/>
</dbReference>
<dbReference type="EC" id="2.3.2.27" evidence="3"/>
<evidence type="ECO:0000256" key="9">
    <source>
        <dbReference type="PROSITE-ProRule" id="PRU00175"/>
    </source>
</evidence>
<dbReference type="InterPro" id="IPR017907">
    <property type="entry name" value="Znf_RING_CS"/>
</dbReference>
<keyword evidence="8" id="KW-0862">Zinc</keyword>
<evidence type="ECO:0000313" key="13">
    <source>
        <dbReference type="Proteomes" id="UP000585474"/>
    </source>
</evidence>